<evidence type="ECO:0000313" key="8">
    <source>
        <dbReference type="Proteomes" id="UP000046393"/>
    </source>
</evidence>
<evidence type="ECO:0000256" key="2">
    <source>
        <dbReference type="ARBA" id="ARBA00022679"/>
    </source>
</evidence>
<dbReference type="PROSITE" id="PS00108">
    <property type="entry name" value="PROTEIN_KINASE_ST"/>
    <property type="match status" value="1"/>
</dbReference>
<evidence type="ECO:0000259" key="7">
    <source>
        <dbReference type="PROSITE" id="PS50011"/>
    </source>
</evidence>
<reference evidence="9" key="1">
    <citation type="submission" date="2017-02" db="UniProtKB">
        <authorList>
            <consortium name="WormBaseParasite"/>
        </authorList>
    </citation>
    <scope>IDENTIFICATION</scope>
</reference>
<dbReference type="GO" id="GO:0007059">
    <property type="term" value="P:chromosome segregation"/>
    <property type="evidence" value="ECO:0007669"/>
    <property type="project" value="TreeGrafter"/>
</dbReference>
<evidence type="ECO:0000313" key="9">
    <source>
        <dbReference type="WBParaSite" id="SMUV_0000188301-mRNA-1"/>
    </source>
</evidence>
<proteinExistence type="predicted"/>
<dbReference type="SUPFAM" id="SSF56112">
    <property type="entry name" value="Protein kinase-like (PK-like)"/>
    <property type="match status" value="1"/>
</dbReference>
<dbReference type="GO" id="GO:0035556">
    <property type="term" value="P:intracellular signal transduction"/>
    <property type="evidence" value="ECO:0007669"/>
    <property type="project" value="TreeGrafter"/>
</dbReference>
<dbReference type="CDD" id="cd13990">
    <property type="entry name" value="STKc_TLK"/>
    <property type="match status" value="1"/>
</dbReference>
<dbReference type="GO" id="GO:0004674">
    <property type="term" value="F:protein serine/threonine kinase activity"/>
    <property type="evidence" value="ECO:0007669"/>
    <property type="project" value="UniProtKB-KW"/>
</dbReference>
<evidence type="ECO:0000256" key="5">
    <source>
        <dbReference type="ARBA" id="ARBA00022840"/>
    </source>
</evidence>
<evidence type="ECO:0000256" key="6">
    <source>
        <dbReference type="SAM" id="MobiDB-lite"/>
    </source>
</evidence>
<keyword evidence="8" id="KW-1185">Reference proteome</keyword>
<dbReference type="InterPro" id="IPR000719">
    <property type="entry name" value="Prot_kinase_dom"/>
</dbReference>
<dbReference type="InterPro" id="IPR011009">
    <property type="entry name" value="Kinase-like_dom_sf"/>
</dbReference>
<evidence type="ECO:0000256" key="4">
    <source>
        <dbReference type="ARBA" id="ARBA00022777"/>
    </source>
</evidence>
<sequence length="294" mass="33961">LYYFSEVWRAFDLDENKYVACKIHHVNKEWKEDKKANYVKHAMREKDIHKTLDHPRIVRLFDVFIIDNHSFCTVLEYCDGNDLDFYLKQNKQIPEKEARSIIMQVVSALRYLSEKKPPVIHYDLKPANILLQSGTTSGAIKITDFGLSKIMEDADEGSIELTSQGAGTYWYLPPETFVVGCDPPKISSKVDVWSVGVIFYQCLYGRRPFGHEQTQQKILEENTILKATEVTFPAKPVVSSVAQDFIRRCLQYRKEERADIFELSKHELFRPRGTKALPPSSPSARSVRSEDTDF</sequence>
<dbReference type="AlphaFoldDB" id="A0A0N5ACK7"/>
<keyword evidence="3" id="KW-0547">Nucleotide-binding</keyword>
<dbReference type="GO" id="GO:0005634">
    <property type="term" value="C:nucleus"/>
    <property type="evidence" value="ECO:0007669"/>
    <property type="project" value="TreeGrafter"/>
</dbReference>
<dbReference type="STRING" id="451379.A0A0N5ACK7"/>
<keyword evidence="2" id="KW-0808">Transferase</keyword>
<protein>
    <submittedName>
        <fullName evidence="9">Protein kinase domain-containing protein</fullName>
    </submittedName>
</protein>
<accession>A0A0N5ACK7</accession>
<keyword evidence="4" id="KW-0418">Kinase</keyword>
<dbReference type="SMART" id="SM00220">
    <property type="entry name" value="S_TKc"/>
    <property type="match status" value="1"/>
</dbReference>
<evidence type="ECO:0000256" key="1">
    <source>
        <dbReference type="ARBA" id="ARBA00022527"/>
    </source>
</evidence>
<dbReference type="Pfam" id="PF00069">
    <property type="entry name" value="Pkinase"/>
    <property type="match status" value="1"/>
</dbReference>
<feature type="domain" description="Protein kinase" evidence="7">
    <location>
        <begin position="1"/>
        <end position="269"/>
    </location>
</feature>
<dbReference type="PROSITE" id="PS50011">
    <property type="entry name" value="PROTEIN_KINASE_DOM"/>
    <property type="match status" value="1"/>
</dbReference>
<dbReference type="Proteomes" id="UP000046393">
    <property type="component" value="Unplaced"/>
</dbReference>
<keyword evidence="5" id="KW-0067">ATP-binding</keyword>
<dbReference type="InterPro" id="IPR008271">
    <property type="entry name" value="Ser/Thr_kinase_AS"/>
</dbReference>
<dbReference type="Gene3D" id="1.10.510.10">
    <property type="entry name" value="Transferase(Phosphotransferase) domain 1"/>
    <property type="match status" value="1"/>
</dbReference>
<dbReference type="PANTHER" id="PTHR22974:SF23">
    <property type="entry name" value="TOUSLED-LIKE KINASE, ISOFORM G"/>
    <property type="match status" value="1"/>
</dbReference>
<name>A0A0N5ACK7_9BILA</name>
<evidence type="ECO:0000256" key="3">
    <source>
        <dbReference type="ARBA" id="ARBA00022741"/>
    </source>
</evidence>
<dbReference type="GO" id="GO:0005524">
    <property type="term" value="F:ATP binding"/>
    <property type="evidence" value="ECO:0007669"/>
    <property type="project" value="UniProtKB-KW"/>
</dbReference>
<dbReference type="WBParaSite" id="SMUV_0000188301-mRNA-1">
    <property type="protein sequence ID" value="SMUV_0000188301-mRNA-1"/>
    <property type="gene ID" value="SMUV_0000188301"/>
</dbReference>
<keyword evidence="1" id="KW-0723">Serine/threonine-protein kinase</keyword>
<feature type="region of interest" description="Disordered" evidence="6">
    <location>
        <begin position="272"/>
        <end position="294"/>
    </location>
</feature>
<organism evidence="8 9">
    <name type="scientific">Syphacia muris</name>
    <dbReference type="NCBI Taxonomy" id="451379"/>
    <lineage>
        <taxon>Eukaryota</taxon>
        <taxon>Metazoa</taxon>
        <taxon>Ecdysozoa</taxon>
        <taxon>Nematoda</taxon>
        <taxon>Chromadorea</taxon>
        <taxon>Rhabditida</taxon>
        <taxon>Spirurina</taxon>
        <taxon>Oxyuridomorpha</taxon>
        <taxon>Oxyuroidea</taxon>
        <taxon>Oxyuridae</taxon>
        <taxon>Syphacia</taxon>
    </lineage>
</organism>
<dbReference type="FunFam" id="1.10.510.10:FF:000698">
    <property type="entry name" value="Serine/threonine-protein kinase tousled-like 1"/>
    <property type="match status" value="1"/>
</dbReference>
<dbReference type="PANTHER" id="PTHR22974">
    <property type="entry name" value="MIXED LINEAGE PROTEIN KINASE"/>
    <property type="match status" value="1"/>
</dbReference>